<keyword evidence="3" id="KW-1185">Reference proteome</keyword>
<name>A0A940YEJ7_9BURK</name>
<accession>A0A940YEJ7</accession>
<organism evidence="2 3">
    <name type="scientific">Ideonella alba</name>
    <dbReference type="NCBI Taxonomy" id="2824118"/>
    <lineage>
        <taxon>Bacteria</taxon>
        <taxon>Pseudomonadati</taxon>
        <taxon>Pseudomonadota</taxon>
        <taxon>Betaproteobacteria</taxon>
        <taxon>Burkholderiales</taxon>
        <taxon>Sphaerotilaceae</taxon>
        <taxon>Ideonella</taxon>
    </lineage>
</organism>
<protein>
    <submittedName>
        <fullName evidence="2">Uncharacterized protein</fullName>
    </submittedName>
</protein>
<dbReference type="EMBL" id="JAGQDD010000010">
    <property type="protein sequence ID" value="MBQ0931751.1"/>
    <property type="molecule type" value="Genomic_DNA"/>
</dbReference>
<proteinExistence type="predicted"/>
<feature type="signal peptide" evidence="1">
    <location>
        <begin position="1"/>
        <end position="31"/>
    </location>
</feature>
<reference evidence="2 3" key="1">
    <citation type="submission" date="2021-04" db="EMBL/GenBank/DDBJ databases">
        <title>The genome sequence of Ideonella sp. 3Y2.</title>
        <authorList>
            <person name="Liu Y."/>
        </authorList>
    </citation>
    <scope>NUCLEOTIDE SEQUENCE [LARGE SCALE GENOMIC DNA]</scope>
    <source>
        <strain evidence="2 3">3Y2</strain>
    </source>
</reference>
<dbReference type="Proteomes" id="UP000676246">
    <property type="component" value="Unassembled WGS sequence"/>
</dbReference>
<dbReference type="RefSeq" id="WP_210854717.1">
    <property type="nucleotide sequence ID" value="NZ_JAGQDD010000010.1"/>
</dbReference>
<feature type="chain" id="PRO_5037850734" evidence="1">
    <location>
        <begin position="32"/>
        <end position="407"/>
    </location>
</feature>
<evidence type="ECO:0000256" key="1">
    <source>
        <dbReference type="SAM" id="SignalP"/>
    </source>
</evidence>
<dbReference type="AlphaFoldDB" id="A0A940YEJ7"/>
<evidence type="ECO:0000313" key="3">
    <source>
        <dbReference type="Proteomes" id="UP000676246"/>
    </source>
</evidence>
<evidence type="ECO:0000313" key="2">
    <source>
        <dbReference type="EMBL" id="MBQ0931751.1"/>
    </source>
</evidence>
<comment type="caution">
    <text evidence="2">The sequence shown here is derived from an EMBL/GenBank/DDBJ whole genome shotgun (WGS) entry which is preliminary data.</text>
</comment>
<keyword evidence="1" id="KW-0732">Signal</keyword>
<gene>
    <name evidence="2" type="ORF">KAK03_14790</name>
</gene>
<sequence>MTASLKTFPLSTLALSVALCLGTGFVTSAVAATEATCARGMTCLSFSASTLYDPFEGLVSAGMVKDPVKANRPNNVAKFVKGPSGQPWAGATVYTNATDKSVKPIGLDKSKIITVRVYAAAAGQTIRLKVENSLDPTTSVETDATTTVGGAWETLTFDLGQPAPGTPAYNPAKTYNKISLFPQFSVTAPPAADTTTYFDDLVYTTKKGSGPQAPLVYAANYSQVDPVTWTSTQGGTAGNYIDTTVPSQYWWNGVAPGDATPSFYFGYGINVNQKPWGFGAYVNAPANGTVKVGGYTNMRIAVWGNDELMNHHPNLALLLVGPSISGCAAVLTSSVAVTAPGVQNYTVPISSFALTTPCGYASASAALAGGTASAHVQVLGSNMQFTAATDGNGNYANGLNIGPISFE</sequence>